<dbReference type="RefSeq" id="XP_041223021.1">
    <property type="nucleotide sequence ID" value="XM_041377230.1"/>
</dbReference>
<keyword evidence="4" id="KW-0472">Membrane</keyword>
<dbReference type="AlphaFoldDB" id="A0AAD4E0F9"/>
<comment type="subcellular location">
    <subcellularLocation>
        <location evidence="1">Membrane</location>
        <topology evidence="1">Multi-pass membrane protein</topology>
    </subcellularLocation>
</comment>
<dbReference type="GO" id="GO:0016020">
    <property type="term" value="C:membrane"/>
    <property type="evidence" value="ECO:0007669"/>
    <property type="project" value="UniProtKB-SubCell"/>
</dbReference>
<gene>
    <name evidence="6" type="ORF">F5891DRAFT_982628</name>
</gene>
<evidence type="ECO:0000256" key="3">
    <source>
        <dbReference type="ARBA" id="ARBA00022989"/>
    </source>
</evidence>
<accession>A0AAD4E0F9</accession>
<name>A0AAD4E0F9_9AGAM</name>
<keyword evidence="7" id="KW-1185">Reference proteome</keyword>
<dbReference type="Pfam" id="PF00916">
    <property type="entry name" value="Sulfate_transp"/>
    <property type="match status" value="1"/>
</dbReference>
<evidence type="ECO:0000313" key="7">
    <source>
        <dbReference type="Proteomes" id="UP001195769"/>
    </source>
</evidence>
<protein>
    <recommendedName>
        <fullName evidence="5">SLC26A/SulP transporter domain-containing protein</fullName>
    </recommendedName>
</protein>
<evidence type="ECO:0000256" key="1">
    <source>
        <dbReference type="ARBA" id="ARBA00004141"/>
    </source>
</evidence>
<dbReference type="InterPro" id="IPR011547">
    <property type="entry name" value="SLC26A/SulP_dom"/>
</dbReference>
<reference evidence="6" key="1">
    <citation type="journal article" date="2020" name="New Phytol.">
        <title>Comparative genomics reveals dynamic genome evolution in host specialist ectomycorrhizal fungi.</title>
        <authorList>
            <person name="Lofgren L.A."/>
            <person name="Nguyen N.H."/>
            <person name="Vilgalys R."/>
            <person name="Ruytinx J."/>
            <person name="Liao H.L."/>
            <person name="Branco S."/>
            <person name="Kuo A."/>
            <person name="LaButti K."/>
            <person name="Lipzen A."/>
            <person name="Andreopoulos W."/>
            <person name="Pangilinan J."/>
            <person name="Riley R."/>
            <person name="Hundley H."/>
            <person name="Na H."/>
            <person name="Barry K."/>
            <person name="Grigoriev I.V."/>
            <person name="Stajich J.E."/>
            <person name="Kennedy P.G."/>
        </authorList>
    </citation>
    <scope>NUCLEOTIDE SEQUENCE</scope>
    <source>
        <strain evidence="6">FC203</strain>
    </source>
</reference>
<feature type="domain" description="SLC26A/SulP transporter" evidence="5">
    <location>
        <begin position="57"/>
        <end position="112"/>
    </location>
</feature>
<evidence type="ECO:0000259" key="5">
    <source>
        <dbReference type="Pfam" id="PF00916"/>
    </source>
</evidence>
<evidence type="ECO:0000313" key="6">
    <source>
        <dbReference type="EMBL" id="KAG1897445.1"/>
    </source>
</evidence>
<keyword evidence="3" id="KW-1133">Transmembrane helix</keyword>
<dbReference type="EMBL" id="JABBWK010000046">
    <property type="protein sequence ID" value="KAG1897445.1"/>
    <property type="molecule type" value="Genomic_DNA"/>
</dbReference>
<organism evidence="6 7">
    <name type="scientific">Suillus fuscotomentosus</name>
    <dbReference type="NCBI Taxonomy" id="1912939"/>
    <lineage>
        <taxon>Eukaryota</taxon>
        <taxon>Fungi</taxon>
        <taxon>Dikarya</taxon>
        <taxon>Basidiomycota</taxon>
        <taxon>Agaricomycotina</taxon>
        <taxon>Agaricomycetes</taxon>
        <taxon>Agaricomycetidae</taxon>
        <taxon>Boletales</taxon>
        <taxon>Suillineae</taxon>
        <taxon>Suillaceae</taxon>
        <taxon>Suillus</taxon>
    </lineage>
</organism>
<proteinExistence type="predicted"/>
<sequence length="112" mass="12382">MGITRFSTRAATYEVIINTLKGLPRTTIDAAWGLTGLFSLYAIHINCNQLSKRYPRRGFQNVGVPVIDSEFVKALGPQIPVATIILLEHIAIARSFGRVNGYKINPNQELIA</sequence>
<evidence type="ECO:0000256" key="4">
    <source>
        <dbReference type="ARBA" id="ARBA00023136"/>
    </source>
</evidence>
<dbReference type="GeneID" id="64671528"/>
<comment type="caution">
    <text evidence="6">The sequence shown here is derived from an EMBL/GenBank/DDBJ whole genome shotgun (WGS) entry which is preliminary data.</text>
</comment>
<dbReference type="Proteomes" id="UP001195769">
    <property type="component" value="Unassembled WGS sequence"/>
</dbReference>
<keyword evidence="2" id="KW-0812">Transmembrane</keyword>
<evidence type="ECO:0000256" key="2">
    <source>
        <dbReference type="ARBA" id="ARBA00022692"/>
    </source>
</evidence>